<dbReference type="GO" id="GO:0005886">
    <property type="term" value="C:plasma membrane"/>
    <property type="evidence" value="ECO:0007669"/>
    <property type="project" value="UniProtKB-SubCell"/>
</dbReference>
<dbReference type="AlphaFoldDB" id="A0A7K1GLX7"/>
<keyword evidence="2" id="KW-1003">Cell membrane</keyword>
<feature type="transmembrane region" description="Helical" evidence="6">
    <location>
        <begin position="6"/>
        <end position="28"/>
    </location>
</feature>
<dbReference type="EMBL" id="WMJY01000010">
    <property type="protein sequence ID" value="MTH29539.1"/>
    <property type="molecule type" value="Genomic_DNA"/>
</dbReference>
<keyword evidence="4 6" id="KW-1133">Transmembrane helix</keyword>
<evidence type="ECO:0000313" key="8">
    <source>
        <dbReference type="EMBL" id="MTH29539.1"/>
    </source>
</evidence>
<evidence type="ECO:0000256" key="3">
    <source>
        <dbReference type="ARBA" id="ARBA00022692"/>
    </source>
</evidence>
<accession>A0A7K1GLX7</accession>
<gene>
    <name evidence="8" type="ORF">GJV77_06330</name>
</gene>
<comment type="caution">
    <text evidence="8">The sequence shown here is derived from an EMBL/GenBank/DDBJ whole genome shotgun (WGS) entry which is preliminary data.</text>
</comment>
<feature type="transmembrane region" description="Helical" evidence="6">
    <location>
        <begin position="40"/>
        <end position="61"/>
    </location>
</feature>
<evidence type="ECO:0000256" key="6">
    <source>
        <dbReference type="SAM" id="Phobius"/>
    </source>
</evidence>
<reference evidence="8 9" key="1">
    <citation type="journal article" date="2006" name="Int. J. Syst. Evol. Microbiol.">
        <title>Myroides pelagicus sp. nov., isolated from seawater in Thailand.</title>
        <authorList>
            <person name="Yoon J."/>
            <person name="Maneerat S."/>
            <person name="Kawai F."/>
            <person name="Yokota A."/>
        </authorList>
    </citation>
    <scope>NUCLEOTIDE SEQUENCE [LARGE SCALE GENOMIC DNA]</scope>
    <source>
        <strain evidence="8 9">SM1T</strain>
    </source>
</reference>
<evidence type="ECO:0000256" key="1">
    <source>
        <dbReference type="ARBA" id="ARBA00004651"/>
    </source>
</evidence>
<comment type="subcellular location">
    <subcellularLocation>
        <location evidence="1">Cell membrane</location>
        <topology evidence="1">Multi-pass membrane protein</topology>
    </subcellularLocation>
</comment>
<feature type="domain" description="Cardiolipin synthase N-terminal" evidence="7">
    <location>
        <begin position="22"/>
        <end position="61"/>
    </location>
</feature>
<proteinExistence type="predicted"/>
<name>A0A7K1GLX7_9FLAO</name>
<keyword evidence="5 6" id="KW-0472">Membrane</keyword>
<dbReference type="Pfam" id="PF13396">
    <property type="entry name" value="PLDc_N"/>
    <property type="match status" value="1"/>
</dbReference>
<dbReference type="InterPro" id="IPR027379">
    <property type="entry name" value="CLS_N"/>
</dbReference>
<evidence type="ECO:0000256" key="5">
    <source>
        <dbReference type="ARBA" id="ARBA00023136"/>
    </source>
</evidence>
<dbReference type="Proteomes" id="UP000488936">
    <property type="component" value="Unassembled WGS sequence"/>
</dbReference>
<evidence type="ECO:0000256" key="4">
    <source>
        <dbReference type="ARBA" id="ARBA00022989"/>
    </source>
</evidence>
<protein>
    <recommendedName>
        <fullName evidence="7">Cardiolipin synthase N-terminal domain-containing protein</fullName>
    </recommendedName>
</protein>
<organism evidence="8 9">
    <name type="scientific">Myroides pelagicus</name>
    <dbReference type="NCBI Taxonomy" id="270914"/>
    <lineage>
        <taxon>Bacteria</taxon>
        <taxon>Pseudomonadati</taxon>
        <taxon>Bacteroidota</taxon>
        <taxon>Flavobacteriia</taxon>
        <taxon>Flavobacteriales</taxon>
        <taxon>Flavobacteriaceae</taxon>
        <taxon>Myroides</taxon>
    </lineage>
</organism>
<keyword evidence="3 6" id="KW-0812">Transmembrane</keyword>
<dbReference type="RefSeq" id="WP_155035538.1">
    <property type="nucleotide sequence ID" value="NZ_JBHTIG010000038.1"/>
</dbReference>
<evidence type="ECO:0000256" key="2">
    <source>
        <dbReference type="ARBA" id="ARBA00022475"/>
    </source>
</evidence>
<sequence>MLNLLFFWQFFLLCIPLAYLFLLIYCIFRLRKISLNNEQKISWIFLIVLIPFFGAFSFLIIEKTDVL</sequence>
<evidence type="ECO:0000259" key="7">
    <source>
        <dbReference type="Pfam" id="PF13396"/>
    </source>
</evidence>
<evidence type="ECO:0000313" key="9">
    <source>
        <dbReference type="Proteomes" id="UP000488936"/>
    </source>
</evidence>
<keyword evidence="9" id="KW-1185">Reference proteome</keyword>